<accession>A0AC61YE56</accession>
<reference evidence="1" key="1">
    <citation type="submission" date="2019-09" db="EMBL/GenBank/DDBJ databases">
        <authorList>
            <person name="Rodrigo-Torres L."/>
            <person name="Arahal R. D."/>
            <person name="Lucena T."/>
        </authorList>
    </citation>
    <scope>NUCLEOTIDE SEQUENCE</scope>
    <source>
        <strain evidence="1">ISS653</strain>
    </source>
</reference>
<evidence type="ECO:0000313" key="2">
    <source>
        <dbReference type="Proteomes" id="UP000356253"/>
    </source>
</evidence>
<keyword evidence="2" id="KW-1185">Reference proteome</keyword>
<dbReference type="EMBL" id="CABVMM010000019">
    <property type="protein sequence ID" value="VVV02360.1"/>
    <property type="molecule type" value="Genomic_DNA"/>
</dbReference>
<dbReference type="Proteomes" id="UP000356253">
    <property type="component" value="Unassembled WGS sequence"/>
</dbReference>
<organism evidence="1 2">
    <name type="scientific">Mesonia oceanica</name>
    <dbReference type="NCBI Taxonomy" id="2687242"/>
    <lineage>
        <taxon>Bacteria</taxon>
        <taxon>Pseudomonadati</taxon>
        <taxon>Bacteroidota</taxon>
        <taxon>Flavobacteriia</taxon>
        <taxon>Flavobacteriales</taxon>
        <taxon>Flavobacteriaceae</taxon>
        <taxon>Mesonia</taxon>
    </lineage>
</organism>
<sequence>MYSRIFSFIIFLISTTVFAQLDNVELTTPPTWVEKTAIAYENEVPQDAGNTYFLLVENQHHLEKKEYYHRVAYKVLNNNAVRDMGEFSADFDPSYQNLEIHHINIIRDHKVIEKLNEKDLQVFQREQNAEINLYDGKLTVLQAIKDLRIGDIIDYSFTVIGDNPVYQDKYSFEMYSQFMFNIHQIRLRVIKPKDEYLVVDNKNKKLKYSISEDQNYEYHQWIGYNLKPINYEESTPIWYDPFPSIQLSQYKNWSEIVYQFKPLYEFNNSEKLKNLFESQTQINENDKLLLEKITNFVQDEVRYLGFEDGLNSFKPTSPIKVLEQRYGDCKDKSFLLSELYKAYGFHSSPVLVNSTSGKKLPNKLPSPDIFDHCIVQLKYKDETIYIDPTINNQGGKINNIYFPDYKKGLVLEEGESNLTSLPTSNNSSTQITEYFDLDNIGGGAYLEIISTYKGGSADNQRAILNDNSKAAIQQEFTEFYNLIYPGIQPEITFKTDDNRIENQLIIKEYYKIESIWKDEGEDITQTVPFYPSSLDSYLYPNAIKNRKSPYALAPNTNINHEIVIYTPSYWPIEPENINIDNEDYKFGYQSYFKKDAIHLNYSYQTSTDHIALKDIDTYYKDHQKMQENLRYILYYNKKIGADNALINPTDTIQKNSFWISTILFLLITILSIIGCLSINKNFDLANSTEPRFERKIGGWLILFAIILTLVTIINIFSNSNDFLIYTDNYWKFIISEENGNLYQALFSGIDFSYNWALTVFCIYITILFFKRKTIVPRLLIIMMGTNFLYYLASLLISTEIIFKNQFSAFELQEYYLSLFYKFISACIWIPYFIFSERVEETFTKPMTENSKNVINTPEFQKTNELE</sequence>
<proteinExistence type="predicted"/>
<evidence type="ECO:0000313" key="1">
    <source>
        <dbReference type="EMBL" id="VVV02360.1"/>
    </source>
</evidence>
<comment type="caution">
    <text evidence="1">The sequence shown here is derived from an EMBL/GenBank/DDBJ whole genome shotgun (WGS) entry which is preliminary data.</text>
</comment>
<protein>
    <submittedName>
        <fullName evidence="1">Uncharacterized protein</fullName>
    </submittedName>
</protein>
<name>A0AC61YE56_9FLAO</name>
<gene>
    <name evidence="1" type="ORF">FVB9532_03659</name>
</gene>